<dbReference type="GO" id="GO:0004807">
    <property type="term" value="F:triose-phosphate isomerase activity"/>
    <property type="evidence" value="ECO:0007669"/>
    <property type="project" value="UniProtKB-UniRule"/>
</dbReference>
<dbReference type="GO" id="GO:0005829">
    <property type="term" value="C:cytosol"/>
    <property type="evidence" value="ECO:0007669"/>
    <property type="project" value="TreeGrafter"/>
</dbReference>
<accession>A0AAF1JYP4</accession>
<dbReference type="HAMAP" id="MF_00147_B">
    <property type="entry name" value="TIM_B"/>
    <property type="match status" value="1"/>
</dbReference>
<comment type="catalytic activity">
    <reaction evidence="7 8">
        <text>D-glyceraldehyde 3-phosphate = dihydroxyacetone phosphate</text>
        <dbReference type="Rhea" id="RHEA:18585"/>
        <dbReference type="ChEBI" id="CHEBI:57642"/>
        <dbReference type="ChEBI" id="CHEBI:59776"/>
        <dbReference type="EC" id="5.3.1.1"/>
    </reaction>
</comment>
<dbReference type="CDD" id="cd00311">
    <property type="entry name" value="TIM"/>
    <property type="match status" value="1"/>
</dbReference>
<reference evidence="9" key="1">
    <citation type="submission" date="2020-01" db="EMBL/GenBank/DDBJ databases">
        <authorList>
            <person name="Rat A."/>
        </authorList>
    </citation>
    <scope>NUCLEOTIDE SEQUENCE</scope>
    <source>
        <strain evidence="9">LMG 28251</strain>
    </source>
</reference>
<comment type="similarity">
    <text evidence="2 7 8">Belongs to the triosephosphate isomerase family.</text>
</comment>
<dbReference type="Pfam" id="PF00121">
    <property type="entry name" value="TIM"/>
    <property type="match status" value="1"/>
</dbReference>
<dbReference type="NCBIfam" id="TIGR00419">
    <property type="entry name" value="tim"/>
    <property type="match status" value="1"/>
</dbReference>
<feature type="active site" description="Proton acceptor" evidence="7">
    <location>
        <position position="169"/>
    </location>
</feature>
<keyword evidence="6 7" id="KW-0413">Isomerase</keyword>
<comment type="subcellular location">
    <subcellularLocation>
        <location evidence="7 8">Cytoplasm</location>
    </subcellularLocation>
</comment>
<dbReference type="GO" id="GO:0046166">
    <property type="term" value="P:glyceraldehyde-3-phosphate biosynthetic process"/>
    <property type="evidence" value="ECO:0007669"/>
    <property type="project" value="TreeGrafter"/>
</dbReference>
<feature type="binding site" evidence="7">
    <location>
        <position position="207"/>
    </location>
    <ligand>
        <name>substrate</name>
    </ligand>
</feature>
<comment type="pathway">
    <text evidence="7 8">Carbohydrate degradation; glycolysis; D-glyceraldehyde 3-phosphate from glycerone phosphate: step 1/1.</text>
</comment>
<name>A0AAF1JYP4_9PROT</name>
<comment type="catalytic activity">
    <reaction evidence="1">
        <text>L-erythrulose 1-phosphate = D-erythrulose 4-phosphate</text>
        <dbReference type="Rhea" id="RHEA:49588"/>
        <dbReference type="ChEBI" id="CHEBI:58002"/>
        <dbReference type="ChEBI" id="CHEBI:90796"/>
        <dbReference type="EC" id="5.3.1.33"/>
    </reaction>
</comment>
<keyword evidence="4 7" id="KW-0963">Cytoplasm</keyword>
<organism evidence="9 10">
    <name type="scientific">Plastoroseomonas arctica</name>
    <dbReference type="NCBI Taxonomy" id="1509237"/>
    <lineage>
        <taxon>Bacteria</taxon>
        <taxon>Pseudomonadati</taxon>
        <taxon>Pseudomonadota</taxon>
        <taxon>Alphaproteobacteria</taxon>
        <taxon>Acetobacterales</taxon>
        <taxon>Acetobacteraceae</taxon>
        <taxon>Plastoroseomonas</taxon>
    </lineage>
</organism>
<comment type="subunit">
    <text evidence="7 8">Homodimer.</text>
</comment>
<evidence type="ECO:0000313" key="9">
    <source>
        <dbReference type="EMBL" id="MBR0656686.1"/>
    </source>
</evidence>
<reference evidence="9" key="2">
    <citation type="journal article" date="2021" name="Syst. Appl. Microbiol.">
        <title>Roseomonas hellenica sp. nov., isolated from roots of wild-growing Alkanna tinctoria.</title>
        <authorList>
            <person name="Rat A."/>
            <person name="Naranjo H.D."/>
            <person name="Lebbe L."/>
            <person name="Cnockaert M."/>
            <person name="Krigas N."/>
            <person name="Grigoriadou K."/>
            <person name="Maloupa E."/>
            <person name="Willems A."/>
        </authorList>
    </citation>
    <scope>NUCLEOTIDE SEQUENCE</scope>
    <source>
        <strain evidence="9">LMG 28251</strain>
    </source>
</reference>
<dbReference type="InterPro" id="IPR000652">
    <property type="entry name" value="Triosephosphate_isomerase"/>
</dbReference>
<evidence type="ECO:0000256" key="8">
    <source>
        <dbReference type="RuleBase" id="RU363013"/>
    </source>
</evidence>
<dbReference type="Gene3D" id="3.20.20.70">
    <property type="entry name" value="Aldolase class I"/>
    <property type="match status" value="1"/>
</dbReference>
<dbReference type="InterPro" id="IPR035990">
    <property type="entry name" value="TIM_sf"/>
</dbReference>
<keyword evidence="5 7" id="KW-0324">Glycolysis</keyword>
<dbReference type="PANTHER" id="PTHR21139:SF42">
    <property type="entry name" value="TRIOSEPHOSPHATE ISOMERASE"/>
    <property type="match status" value="1"/>
</dbReference>
<dbReference type="InterPro" id="IPR013785">
    <property type="entry name" value="Aldolase_TIM"/>
</dbReference>
<evidence type="ECO:0000313" key="10">
    <source>
        <dbReference type="Proteomes" id="UP001196068"/>
    </source>
</evidence>
<dbReference type="GO" id="GO:0006096">
    <property type="term" value="P:glycolytic process"/>
    <property type="evidence" value="ECO:0007669"/>
    <property type="project" value="UniProtKB-UniRule"/>
</dbReference>
<dbReference type="EMBL" id="JAAEDH010000021">
    <property type="protein sequence ID" value="MBR0656686.1"/>
    <property type="molecule type" value="Genomic_DNA"/>
</dbReference>
<feature type="binding site" evidence="7">
    <location>
        <begin position="228"/>
        <end position="229"/>
    </location>
    <ligand>
        <name>substrate</name>
    </ligand>
</feature>
<evidence type="ECO:0000256" key="6">
    <source>
        <dbReference type="ARBA" id="ARBA00023235"/>
    </source>
</evidence>
<evidence type="ECO:0000256" key="4">
    <source>
        <dbReference type="ARBA" id="ARBA00022490"/>
    </source>
</evidence>
<evidence type="ECO:0000256" key="7">
    <source>
        <dbReference type="HAMAP-Rule" id="MF_00147"/>
    </source>
</evidence>
<comment type="caution">
    <text evidence="9">The sequence shown here is derived from an EMBL/GenBank/DDBJ whole genome shotgun (WGS) entry which is preliminary data.</text>
</comment>
<proteinExistence type="inferred from homology"/>
<feature type="binding site" evidence="7">
    <location>
        <begin position="12"/>
        <end position="14"/>
    </location>
    <ligand>
        <name>substrate</name>
    </ligand>
</feature>
<dbReference type="EC" id="5.3.1.1" evidence="7 8"/>
<dbReference type="PANTHER" id="PTHR21139">
    <property type="entry name" value="TRIOSEPHOSPHATE ISOMERASE"/>
    <property type="match status" value="1"/>
</dbReference>
<dbReference type="Proteomes" id="UP001196068">
    <property type="component" value="Unassembled WGS sequence"/>
</dbReference>
<keyword evidence="10" id="KW-1185">Reference proteome</keyword>
<evidence type="ECO:0000256" key="2">
    <source>
        <dbReference type="ARBA" id="ARBA00007422"/>
    </source>
</evidence>
<protein>
    <recommendedName>
        <fullName evidence="7 8">Triosephosphate isomerase</fullName>
        <shortName evidence="7">TIM</shortName>
        <shortName evidence="7">TPI</shortName>
        <ecNumber evidence="7 8">5.3.1.1</ecNumber>
    </recommendedName>
    <alternativeName>
        <fullName evidence="7">Triose-phosphate isomerase</fullName>
    </alternativeName>
</protein>
<evidence type="ECO:0000256" key="3">
    <source>
        <dbReference type="ARBA" id="ARBA00022432"/>
    </source>
</evidence>
<dbReference type="InterPro" id="IPR022896">
    <property type="entry name" value="TrioseP_Isoase_bac/euk"/>
</dbReference>
<evidence type="ECO:0000256" key="5">
    <source>
        <dbReference type="ARBA" id="ARBA00023152"/>
    </source>
</evidence>
<comment type="function">
    <text evidence="7">Involved in the gluconeogenesis. Catalyzes stereospecifically the conversion of dihydroxyacetone phosphate (DHAP) to D-glyceraldehyde-3-phosphate (G3P).</text>
</comment>
<dbReference type="SUPFAM" id="SSF51351">
    <property type="entry name" value="Triosephosphate isomerase (TIM)"/>
    <property type="match status" value="1"/>
</dbReference>
<comment type="pathway">
    <text evidence="7 8">Carbohydrate biosynthesis; gluconeogenesis.</text>
</comment>
<dbReference type="GO" id="GO:0006094">
    <property type="term" value="P:gluconeogenesis"/>
    <property type="evidence" value="ECO:0007669"/>
    <property type="project" value="UniProtKB-UniRule"/>
</dbReference>
<gene>
    <name evidence="7" type="primary">tpiA</name>
    <name evidence="9" type="ORF">GXW79_16520</name>
</gene>
<feature type="active site" description="Electrophile" evidence="7">
    <location>
        <position position="99"/>
    </location>
</feature>
<dbReference type="PROSITE" id="PS51440">
    <property type="entry name" value="TIM_2"/>
    <property type="match status" value="1"/>
</dbReference>
<dbReference type="GO" id="GO:0019563">
    <property type="term" value="P:glycerol catabolic process"/>
    <property type="evidence" value="ECO:0007669"/>
    <property type="project" value="TreeGrafter"/>
</dbReference>
<dbReference type="AlphaFoldDB" id="A0AAF1JYP4"/>
<evidence type="ECO:0000256" key="1">
    <source>
        <dbReference type="ARBA" id="ARBA00000148"/>
    </source>
</evidence>
<sequence>MTPGIRPLIAGNWKMNGTIREAIALAESIGANAPRGEADPDLVVFPPFPHLHAVGSTLMGHGVAMGAQDCHAEPKGAHTGDVSAPMLRDIGCAYVLVGHSERRLNHHESDADVRDKAAAAIMAGVVPVICVGETMAQKAAGQSESVIQRQLQNSMPDRFSTARGVVAYEPDWAIGTGRTPSEEDITTIHALLRRLAPAGTRLLYGGSVKAGNAPVILALPNVDGVLVGGASLAAAEFLAIAAAASPA</sequence>
<keyword evidence="3 7" id="KW-0312">Gluconeogenesis</keyword>
<feature type="binding site" evidence="7">
    <location>
        <position position="175"/>
    </location>
    <ligand>
        <name>substrate</name>
    </ligand>
</feature>